<dbReference type="Proteomes" id="UP001239782">
    <property type="component" value="Chromosome"/>
</dbReference>
<accession>A0AA51X687</accession>
<dbReference type="EMBL" id="CP133548">
    <property type="protein sequence ID" value="WMS86858.1"/>
    <property type="molecule type" value="Genomic_DNA"/>
</dbReference>
<proteinExistence type="predicted"/>
<dbReference type="KEGG" id="plei:Q9312_16710"/>
<gene>
    <name evidence="1" type="ORF">Q9312_16710</name>
</gene>
<evidence type="ECO:0000313" key="1">
    <source>
        <dbReference type="EMBL" id="WMS86858.1"/>
    </source>
</evidence>
<keyword evidence="2" id="KW-1185">Reference proteome</keyword>
<organism evidence="1 2">
    <name type="scientific">Pleionea litopenaei</name>
    <dbReference type="NCBI Taxonomy" id="3070815"/>
    <lineage>
        <taxon>Bacteria</taxon>
        <taxon>Pseudomonadati</taxon>
        <taxon>Pseudomonadota</taxon>
        <taxon>Gammaproteobacteria</taxon>
        <taxon>Oceanospirillales</taxon>
        <taxon>Pleioneaceae</taxon>
        <taxon>Pleionea</taxon>
    </lineage>
</organism>
<dbReference type="RefSeq" id="WP_309201994.1">
    <property type="nucleotide sequence ID" value="NZ_CP133548.1"/>
</dbReference>
<reference evidence="1 2" key="1">
    <citation type="submission" date="2023-08" db="EMBL/GenBank/DDBJ databases">
        <title>Pleionea litopenaei sp. nov., isolated from stomach of juvenile Litopenaeus vannamei.</title>
        <authorList>
            <person name="Rho A.M."/>
            <person name="Hwang C.Y."/>
        </authorList>
    </citation>
    <scope>NUCLEOTIDE SEQUENCE [LARGE SCALE GENOMIC DNA]</scope>
    <source>
        <strain evidence="1 2">HL-JVS1</strain>
    </source>
</reference>
<name>A0AA51X687_9GAMM</name>
<dbReference type="AlphaFoldDB" id="A0AA51X687"/>
<evidence type="ECO:0000313" key="2">
    <source>
        <dbReference type="Proteomes" id="UP001239782"/>
    </source>
</evidence>
<protein>
    <submittedName>
        <fullName evidence="1">Uncharacterized protein</fullName>
    </submittedName>
</protein>
<sequence>MPFKSLFQRLTGNSTTSSNAEQAPPTGGFSELGVEKLKAVISEVTNAFPLFEKAGFEIEEVQVEIGIAPKLMPRFRHVKDISVSDQEAILEEVKDKQLIKFMLISLFKSSKMKNLIQDPKLNFHAIEIDLTAVPSVRGIFKAVTHSDRIVRLKDH</sequence>